<protein>
    <recommendedName>
        <fullName evidence="2">TonB C-terminal domain-containing protein</fullName>
    </recommendedName>
</protein>
<dbReference type="InterPro" id="IPR051045">
    <property type="entry name" value="TonB-dependent_transducer"/>
</dbReference>
<dbReference type="GO" id="GO:0098797">
    <property type="term" value="C:plasma membrane protein complex"/>
    <property type="evidence" value="ECO:0007669"/>
    <property type="project" value="TreeGrafter"/>
</dbReference>
<feature type="transmembrane region" description="Helical" evidence="1">
    <location>
        <begin position="271"/>
        <end position="288"/>
    </location>
</feature>
<keyword evidence="1" id="KW-0472">Membrane</keyword>
<dbReference type="GO" id="GO:0031992">
    <property type="term" value="F:energy transducer activity"/>
    <property type="evidence" value="ECO:0007669"/>
    <property type="project" value="TreeGrafter"/>
</dbReference>
<name>A0A364XUL0_9BACT</name>
<evidence type="ECO:0000313" key="3">
    <source>
        <dbReference type="EMBL" id="RAV97948.1"/>
    </source>
</evidence>
<organism evidence="3 4">
    <name type="scientific">Pseudochryseolinea flava</name>
    <dbReference type="NCBI Taxonomy" id="2059302"/>
    <lineage>
        <taxon>Bacteria</taxon>
        <taxon>Pseudomonadati</taxon>
        <taxon>Bacteroidota</taxon>
        <taxon>Cytophagia</taxon>
        <taxon>Cytophagales</taxon>
        <taxon>Fulvivirgaceae</taxon>
        <taxon>Pseudochryseolinea</taxon>
    </lineage>
</organism>
<evidence type="ECO:0000313" key="4">
    <source>
        <dbReference type="Proteomes" id="UP000251889"/>
    </source>
</evidence>
<dbReference type="Proteomes" id="UP000251889">
    <property type="component" value="Unassembled WGS sequence"/>
</dbReference>
<evidence type="ECO:0000256" key="1">
    <source>
        <dbReference type="SAM" id="Phobius"/>
    </source>
</evidence>
<accession>A0A364XUL0</accession>
<dbReference type="EMBL" id="QMFY01000024">
    <property type="protein sequence ID" value="RAV97948.1"/>
    <property type="molecule type" value="Genomic_DNA"/>
</dbReference>
<dbReference type="PANTHER" id="PTHR33446">
    <property type="entry name" value="PROTEIN TONB-RELATED"/>
    <property type="match status" value="1"/>
</dbReference>
<dbReference type="InterPro" id="IPR037682">
    <property type="entry name" value="TonB_C"/>
</dbReference>
<dbReference type="Gene3D" id="3.30.1150.10">
    <property type="match status" value="1"/>
</dbReference>
<proteinExistence type="predicted"/>
<dbReference type="AlphaFoldDB" id="A0A364XUL0"/>
<gene>
    <name evidence="3" type="ORF">DQQ10_26110</name>
</gene>
<keyword evidence="4" id="KW-1185">Reference proteome</keyword>
<dbReference type="PANTHER" id="PTHR33446:SF2">
    <property type="entry name" value="PROTEIN TONB"/>
    <property type="match status" value="1"/>
</dbReference>
<evidence type="ECO:0000259" key="2">
    <source>
        <dbReference type="Pfam" id="PF03544"/>
    </source>
</evidence>
<dbReference type="SUPFAM" id="SSF74653">
    <property type="entry name" value="TolA/TonB C-terminal domain"/>
    <property type="match status" value="1"/>
</dbReference>
<feature type="transmembrane region" description="Helical" evidence="1">
    <location>
        <begin position="6"/>
        <end position="26"/>
    </location>
</feature>
<dbReference type="GO" id="GO:0055085">
    <property type="term" value="P:transmembrane transport"/>
    <property type="evidence" value="ECO:0007669"/>
    <property type="project" value="InterPro"/>
</dbReference>
<feature type="transmembrane region" description="Helical" evidence="1">
    <location>
        <begin position="38"/>
        <end position="54"/>
    </location>
</feature>
<feature type="domain" description="TonB C-terminal" evidence="2">
    <location>
        <begin position="475"/>
        <end position="525"/>
    </location>
</feature>
<keyword evidence="1" id="KW-1133">Transmembrane helix</keyword>
<comment type="caution">
    <text evidence="3">The sequence shown here is derived from an EMBL/GenBank/DDBJ whole genome shotgun (WGS) entry which is preliminary data.</text>
</comment>
<dbReference type="Pfam" id="PF03544">
    <property type="entry name" value="TonB_C"/>
    <property type="match status" value="1"/>
</dbReference>
<sequence>MNHYLNYIIEANIGLCIVFVMYYLLFRKETDFTLQRKVLLVGILFALIVPLIHFDSQTKLVPALNDFVPTYWLPEITVGVISDESKAITAANSYWDVAIYAYAFGVAIFAILFFIQLLQVMRLIRKYKGEPIGKFLIARTHDDHPNFSFFNFIFIGNVNSITEKETAHIIRHEMVHSERLHSFDILTLNVIAIFFWFNPLLRSYKKIFVQLHEFEADARAVENDEVNEYCSLLARVALQSADFKIASHFNQSLTVKRINMMRTLKTKIHKWKFIALAIIAPVLFVAVACQDQVADDLDAIAKNSSAALIVPPHVQEAYDKLVKENPSSTYVMIQPNSEAMAKIKEFETKYGLPKSVHVFKEDPKENLIGKSESGVVFEGTKGPGDFLILEYNDQVRALNNNGSPDTEAVFAVVEEMPEYTGGMSSFKQFLSDNIKYPADAIQRGISATLFANFIVNKDGSISDVKVIQAKYASANGELKENELPSTIADKFTNEAIRVIQAMPKWRPGKQNGKNVRVRFVVPINFQ</sequence>
<dbReference type="RefSeq" id="WP_112749894.1">
    <property type="nucleotide sequence ID" value="NZ_QMFY01000024.1"/>
</dbReference>
<keyword evidence="1" id="KW-0812">Transmembrane</keyword>
<feature type="transmembrane region" description="Helical" evidence="1">
    <location>
        <begin position="99"/>
        <end position="118"/>
    </location>
</feature>
<dbReference type="OrthoDB" id="1522859at2"/>
<reference evidence="3 4" key="1">
    <citation type="submission" date="2018-06" db="EMBL/GenBank/DDBJ databases">
        <title>Chryseolinea flavus sp. nov., a member of the phylum Bacteroidetes isolated from soil.</title>
        <authorList>
            <person name="Li Y."/>
            <person name="Wang J."/>
        </authorList>
    </citation>
    <scope>NUCLEOTIDE SEQUENCE [LARGE SCALE GENOMIC DNA]</scope>
    <source>
        <strain evidence="3 4">SDU1-6</strain>
    </source>
</reference>